<dbReference type="InterPro" id="IPR005101">
    <property type="entry name" value="Cryptochr/Photolyase_FAD-bd"/>
</dbReference>
<dbReference type="GO" id="GO:0016829">
    <property type="term" value="F:lyase activity"/>
    <property type="evidence" value="ECO:0007669"/>
    <property type="project" value="UniProtKB-KW"/>
</dbReference>
<sequence>MSELRLVMPHQLFESHLNAEPGTRFVLVEHDLLFRQYRFHRQKLILHRVSMRRFAQRLRRHGFDVEIIETDSATTSRESLSAVVRRLRPSSVHLYDVVDDWLAADVCGALADAGIDLDAEATAESPNFLTSRRQITEFFDGPTARMSEFYTWQRRRLGILVDSAGVPAGKRWSFDAENRKPLPRGLEVPVPRFPDPDEQVDAAIEWVEKEFPDNPGDARAFRWATDHRGAREMFEDFLAERFAGFGPYEDAISTRNRYLFHGVLTPALNVGLLSPRTVLRRALEVGGQGEIGLAGLEGFVRQLIGWREYMRATYVVHGRAMRTANRLGHRRALAPGWWSARTGLTPVDGVVRHVLHCGWAHHIERLMILGNAMCLLRTHPDEVYRWFMEMFVDAYDWVMVPNVYGMSQFAAGTAITTKPYVSGSNYLRKMSDLGKGPWCAEWDGLYWTFVADHRDVLDHNRRSSVVVANLERMEPSTRAAHLRTGRRWLD</sequence>
<feature type="domain" description="Cryptochrome/DNA photolyase FAD-binding" evidence="1">
    <location>
        <begin position="332"/>
        <end position="425"/>
    </location>
</feature>
<accession>H6N3L0</accession>
<dbReference type="Pfam" id="PF04244">
    <property type="entry name" value="DPRP"/>
    <property type="match status" value="1"/>
</dbReference>
<dbReference type="KEGG" id="gpo:GPOL_c24520"/>
<evidence type="ECO:0000313" key="2">
    <source>
        <dbReference type="EMBL" id="AFA73481.1"/>
    </source>
</evidence>
<name>H6N3L0_GORPV</name>
<dbReference type="PANTHER" id="PTHR38657:SF1">
    <property type="entry name" value="SLR1343 PROTEIN"/>
    <property type="match status" value="1"/>
</dbReference>
<dbReference type="InterPro" id="IPR014729">
    <property type="entry name" value="Rossmann-like_a/b/a_fold"/>
</dbReference>
<proteinExistence type="predicted"/>
<dbReference type="InterPro" id="IPR052551">
    <property type="entry name" value="UV-DNA_repair_photolyase"/>
</dbReference>
<dbReference type="eggNOG" id="COG3046">
    <property type="taxonomic scope" value="Bacteria"/>
</dbReference>
<dbReference type="Gene3D" id="1.25.40.80">
    <property type="match status" value="1"/>
</dbReference>
<dbReference type="HOGENOM" id="CLU_031632_1_0_11"/>
<dbReference type="EMBL" id="CP003119">
    <property type="protein sequence ID" value="AFA73481.1"/>
    <property type="molecule type" value="Genomic_DNA"/>
</dbReference>
<protein>
    <submittedName>
        <fullName evidence="2">Deoxyribodipyrimidine photolyase-related protein</fullName>
    </submittedName>
</protein>
<keyword evidence="2" id="KW-0456">Lyase</keyword>
<dbReference type="Gene3D" id="3.40.50.620">
    <property type="entry name" value="HUPs"/>
    <property type="match status" value="1"/>
</dbReference>
<reference evidence="2 3" key="1">
    <citation type="journal article" date="2012" name="Appl. Environ. Microbiol.">
        <title>Involvement of two latex-clearing proteins during rubber degradation and insights into the subsequent degradation pathway revealed by the genome sequence of Gordonia polyisoprenivorans strain VH2.</title>
        <authorList>
            <person name="Hiessl S."/>
            <person name="Schuldes J."/>
            <person name="Thurmer A."/>
            <person name="Halbsguth T."/>
            <person name="Broker D."/>
            <person name="Angelov A."/>
            <person name="Liebl W."/>
            <person name="Daniel R."/>
            <person name="Steinbuchel A."/>
        </authorList>
    </citation>
    <scope>NUCLEOTIDE SEQUENCE [LARGE SCALE GENOMIC DNA]</scope>
    <source>
        <strain evidence="3">DSM 44266 / VH2</strain>
    </source>
</reference>
<dbReference type="Proteomes" id="UP000009154">
    <property type="component" value="Chromosome"/>
</dbReference>
<dbReference type="InterPro" id="IPR036134">
    <property type="entry name" value="Crypto/Photolyase_FAD-like_sf"/>
</dbReference>
<gene>
    <name evidence="2" type="ordered locus">GPOL_c24520</name>
</gene>
<evidence type="ECO:0000313" key="3">
    <source>
        <dbReference type="Proteomes" id="UP000009154"/>
    </source>
</evidence>
<keyword evidence="3" id="KW-1185">Reference proteome</keyword>
<dbReference type="AlphaFoldDB" id="H6N3L0"/>
<dbReference type="Gene3D" id="1.10.10.1710">
    <property type="entry name" value="Deoxyribodipyrimidine photolyase-related"/>
    <property type="match status" value="1"/>
</dbReference>
<evidence type="ECO:0000259" key="1">
    <source>
        <dbReference type="Pfam" id="PF03441"/>
    </source>
</evidence>
<dbReference type="InterPro" id="IPR007357">
    <property type="entry name" value="PhrB-like"/>
</dbReference>
<dbReference type="SUPFAM" id="SSF48173">
    <property type="entry name" value="Cryptochrome/photolyase FAD-binding domain"/>
    <property type="match status" value="1"/>
</dbReference>
<dbReference type="GeneID" id="90159497"/>
<dbReference type="Gene3D" id="1.10.579.10">
    <property type="entry name" value="DNA Cyclobutane Dipyrimidine Photolyase, subunit A, domain 3"/>
    <property type="match status" value="1"/>
</dbReference>
<dbReference type="Pfam" id="PF03441">
    <property type="entry name" value="FAD_binding_7"/>
    <property type="match status" value="1"/>
</dbReference>
<dbReference type="PANTHER" id="PTHR38657">
    <property type="entry name" value="SLR1343 PROTEIN"/>
    <property type="match status" value="1"/>
</dbReference>
<organism evidence="2 3">
    <name type="scientific">Gordonia polyisoprenivorans (strain DSM 44266 / VH2)</name>
    <dbReference type="NCBI Taxonomy" id="1112204"/>
    <lineage>
        <taxon>Bacteria</taxon>
        <taxon>Bacillati</taxon>
        <taxon>Actinomycetota</taxon>
        <taxon>Actinomycetes</taxon>
        <taxon>Mycobacteriales</taxon>
        <taxon>Gordoniaceae</taxon>
        <taxon>Gordonia</taxon>
    </lineage>
</organism>
<dbReference type="RefSeq" id="WP_014360073.1">
    <property type="nucleotide sequence ID" value="NC_016906.1"/>
</dbReference>
<dbReference type="STRING" id="1112204.GPOL_c24520"/>